<keyword evidence="1" id="KW-1133">Transmembrane helix</keyword>
<accession>A0A345UJM1</accession>
<proteinExistence type="predicted"/>
<keyword evidence="1" id="KW-0812">Transmembrane</keyword>
<protein>
    <submittedName>
        <fullName evidence="2">Uncharacterized protein</fullName>
    </submittedName>
</protein>
<name>A0A345UJM1_9BACT</name>
<dbReference type="KEGG" id="cprv:CYPRO_1417"/>
<keyword evidence="1" id="KW-0472">Membrane</keyword>
<evidence type="ECO:0000256" key="1">
    <source>
        <dbReference type="SAM" id="Phobius"/>
    </source>
</evidence>
<dbReference type="AlphaFoldDB" id="A0A345UJM1"/>
<gene>
    <name evidence="2" type="ORF">CYPRO_1417</name>
</gene>
<evidence type="ECO:0000313" key="2">
    <source>
        <dbReference type="EMBL" id="AXJ00673.1"/>
    </source>
</evidence>
<feature type="transmembrane region" description="Helical" evidence="1">
    <location>
        <begin position="21"/>
        <end position="38"/>
    </location>
</feature>
<keyword evidence="3" id="KW-1185">Reference proteome</keyword>
<reference evidence="2 3" key="1">
    <citation type="submission" date="2018-03" db="EMBL/GenBank/DDBJ databases">
        <title>Phenotypic and genomic properties of Cyclonatronum proteinivorum gen. nov., sp. nov., a haloalkaliphilic bacteroidete from soda lakes possessing Na+-translocating rhodopsin.</title>
        <authorList>
            <person name="Toshchakov S.V."/>
            <person name="Korzhenkov A."/>
            <person name="Samarov N.I."/>
            <person name="Kublanov I.V."/>
            <person name="Muntyan M.S."/>
            <person name="Sorokin D.Y."/>
        </authorList>
    </citation>
    <scope>NUCLEOTIDE SEQUENCE [LARGE SCALE GENOMIC DNA]</scope>
    <source>
        <strain evidence="2 3">Omega</strain>
    </source>
</reference>
<evidence type="ECO:0000313" key="3">
    <source>
        <dbReference type="Proteomes" id="UP000254808"/>
    </source>
</evidence>
<organism evidence="2 3">
    <name type="scientific">Cyclonatronum proteinivorum</name>
    <dbReference type="NCBI Taxonomy" id="1457365"/>
    <lineage>
        <taxon>Bacteria</taxon>
        <taxon>Pseudomonadati</taxon>
        <taxon>Balneolota</taxon>
        <taxon>Balneolia</taxon>
        <taxon>Balneolales</taxon>
        <taxon>Cyclonatronaceae</taxon>
        <taxon>Cyclonatronum</taxon>
    </lineage>
</organism>
<sequence length="71" mass="7704">MQLEDYAIKEELSQSRRGQNFGFALGVLGLILATVLALSGYEWVAGVFGTTTIVGLVTVFVIGKKAQRNQE</sequence>
<dbReference type="EMBL" id="CP027806">
    <property type="protein sequence ID" value="AXJ00673.1"/>
    <property type="molecule type" value="Genomic_DNA"/>
</dbReference>
<dbReference type="Proteomes" id="UP000254808">
    <property type="component" value="Chromosome"/>
</dbReference>
<feature type="transmembrane region" description="Helical" evidence="1">
    <location>
        <begin position="44"/>
        <end position="63"/>
    </location>
</feature>